<keyword evidence="2" id="KW-1185">Reference proteome</keyword>
<comment type="caution">
    <text evidence="1">The sequence shown here is derived from an EMBL/GenBank/DDBJ whole genome shotgun (WGS) entry which is preliminary data.</text>
</comment>
<sequence length="340" mass="36375">MTTECARSAGTKAGPTRERYLADARQALGIGETRKGRRMARQVLAASVDAADVAMQAQAALVLSQAHVLESRFRLAHETSAQARKLFQQAGHGAGVAEALAIHSYAASALGLDGPALQAACDAMSLQTDASALAQARGLNYMGLAATWTRDFATARKALEASIWYTRQAGDGAAAFQPLINLCFSEVLQIVERERLHQGPADLAELERRVCQARAAADSGPSVAVHPATRDIGLLLLDFAGCFIASRRGRTEDADACYLACLEKASRFPRTSWVQAVLWWARVERAVCYGDIEASVSSLHAMAAVARAGEHAQLHALAKTLEATLRPPLNQWDSSRVGLN</sequence>
<protein>
    <submittedName>
        <fullName evidence="1">Uncharacterized protein</fullName>
    </submittedName>
</protein>
<accession>A0ABW0NC30</accession>
<evidence type="ECO:0000313" key="2">
    <source>
        <dbReference type="Proteomes" id="UP001596037"/>
    </source>
</evidence>
<gene>
    <name evidence="1" type="ORF">ACFPOE_07650</name>
</gene>
<reference evidence="2" key="1">
    <citation type="journal article" date="2019" name="Int. J. Syst. Evol. Microbiol.">
        <title>The Global Catalogue of Microorganisms (GCM) 10K type strain sequencing project: providing services to taxonomists for standard genome sequencing and annotation.</title>
        <authorList>
            <consortium name="The Broad Institute Genomics Platform"/>
            <consortium name="The Broad Institute Genome Sequencing Center for Infectious Disease"/>
            <person name="Wu L."/>
            <person name="Ma J."/>
        </authorList>
    </citation>
    <scope>NUCLEOTIDE SEQUENCE [LARGE SCALE GENOMIC DNA]</scope>
    <source>
        <strain evidence="2">CCUG 57401</strain>
    </source>
</reference>
<dbReference type="RefSeq" id="WP_376849459.1">
    <property type="nucleotide sequence ID" value="NZ_JBHSMF010000006.1"/>
</dbReference>
<proteinExistence type="predicted"/>
<organism evidence="1 2">
    <name type="scientific">Caenimonas terrae</name>
    <dbReference type="NCBI Taxonomy" id="696074"/>
    <lineage>
        <taxon>Bacteria</taxon>
        <taxon>Pseudomonadati</taxon>
        <taxon>Pseudomonadota</taxon>
        <taxon>Betaproteobacteria</taxon>
        <taxon>Burkholderiales</taxon>
        <taxon>Comamonadaceae</taxon>
        <taxon>Caenimonas</taxon>
    </lineage>
</organism>
<dbReference type="Proteomes" id="UP001596037">
    <property type="component" value="Unassembled WGS sequence"/>
</dbReference>
<dbReference type="EMBL" id="JBHSMF010000006">
    <property type="protein sequence ID" value="MFC5497403.1"/>
    <property type="molecule type" value="Genomic_DNA"/>
</dbReference>
<name>A0ABW0NC30_9BURK</name>
<evidence type="ECO:0000313" key="1">
    <source>
        <dbReference type="EMBL" id="MFC5497403.1"/>
    </source>
</evidence>